<organism evidence="2 3">
    <name type="scientific">Kosakonia sacchari</name>
    <dbReference type="NCBI Taxonomy" id="1158459"/>
    <lineage>
        <taxon>Bacteria</taxon>
        <taxon>Pseudomonadati</taxon>
        <taxon>Pseudomonadota</taxon>
        <taxon>Gammaproteobacteria</taxon>
        <taxon>Enterobacterales</taxon>
        <taxon>Enterobacteriaceae</taxon>
        <taxon>Kosakonia</taxon>
    </lineage>
</organism>
<proteinExistence type="predicted"/>
<evidence type="ECO:0000256" key="1">
    <source>
        <dbReference type="SAM" id="Phobius"/>
    </source>
</evidence>
<evidence type="ECO:0000313" key="3">
    <source>
        <dbReference type="Proteomes" id="UP000183569"/>
    </source>
</evidence>
<dbReference type="Proteomes" id="UP000183569">
    <property type="component" value="Unassembled WGS sequence"/>
</dbReference>
<dbReference type="GeneID" id="23846631"/>
<feature type="transmembrane region" description="Helical" evidence="1">
    <location>
        <begin position="79"/>
        <end position="99"/>
    </location>
</feature>
<accession>A0A1G4Z5X9</accession>
<dbReference type="AlphaFoldDB" id="A0A1G4Z5X9"/>
<keyword evidence="1" id="KW-0472">Membrane</keyword>
<name>A0A1G4Z5X9_9ENTR</name>
<dbReference type="RefSeq" id="WP_017456831.1">
    <property type="nucleotide sequence ID" value="NZ_CP016337.1"/>
</dbReference>
<reference evidence="2 3" key="1">
    <citation type="submission" date="2016-10" db="EMBL/GenBank/DDBJ databases">
        <authorList>
            <person name="Varghese N."/>
            <person name="Submissions S."/>
        </authorList>
    </citation>
    <scope>NUCLEOTIDE SEQUENCE [LARGE SCALE GENOMIC DNA]</scope>
    <source>
        <strain evidence="2 3">CGMCC 1.12102</strain>
    </source>
</reference>
<keyword evidence="1 2" id="KW-0812">Transmembrane</keyword>
<protein>
    <submittedName>
        <fullName evidence="2">Transmembrane transcriptional regulator (Anti-sigma factor RsiW)</fullName>
    </submittedName>
</protein>
<sequence>MTLPPDEHDLHAWMDGETDEATSARVERYLADNPAAAAQVAGWRRDAQQLRQAMSQQTIVLEKPEPHYLRRQARQQRQWKLATAFALVLALSVGGYTGWQLKESQMLMTHQPMEDAVQAYKLFDNAAVTPMDVVASQQTELTRWVARYFINGNQPPNLEQYGFTLSGARLIATAQGPAALIMYQDRNGTRVGWYIRPLSPVKLPHGEREADDVMAQYWSDDHYNYALVTPMNSPAVNGLRKAVSQANS</sequence>
<comment type="caution">
    <text evidence="2">The sequence shown here is derived from an EMBL/GenBank/DDBJ whole genome shotgun (WGS) entry which is preliminary data.</text>
</comment>
<evidence type="ECO:0000313" key="2">
    <source>
        <dbReference type="EMBL" id="SCX60708.1"/>
    </source>
</evidence>
<dbReference type="EMBL" id="FMUI01000015">
    <property type="protein sequence ID" value="SCX60708.1"/>
    <property type="molecule type" value="Genomic_DNA"/>
</dbReference>
<gene>
    <name evidence="2" type="ORF">SAMN02927897_04019</name>
</gene>
<keyword evidence="1" id="KW-1133">Transmembrane helix</keyword>